<feature type="region of interest" description="Disordered" evidence="1">
    <location>
        <begin position="972"/>
        <end position="999"/>
    </location>
</feature>
<evidence type="ECO:0000313" key="3">
    <source>
        <dbReference type="Proteomes" id="UP001165121"/>
    </source>
</evidence>
<keyword evidence="3" id="KW-1185">Reference proteome</keyword>
<gene>
    <name evidence="2" type="ORF">Pfra01_002940300</name>
</gene>
<dbReference type="PANTHER" id="PTHR46361:SF3">
    <property type="entry name" value="ELECTRON CARRIER_ PROTEIN DISULFIDE OXIDOREDUCTASE"/>
    <property type="match status" value="1"/>
</dbReference>
<sequence length="1009" mass="112693">MVQVDSHVEVETPLFQGHVSASADSAEVLLQGRFRRAAPPNCKVFVALELPGEPKYAVKTLLAVLSKVTRSANGVHVSCGDKRHGQDEVEMAHVAVLMQAQDKRQGSSFVVGKMYTLKAGIERWGWKCVAKVLLALMQWAPVQWMRVLRVQFAVYLVVPPSKREQQSRALEYHSMDQKQYLCCFALHRQAQEQLQAESEAESQRLSILLPREDHLPEFDVGSPIAMWAGKSPRGGVPLAHVEACRRIANNSRALGQLNFSLDAWVEFVDRVAGRRKVGYLLEVENSLQQSQRTVMRSASTIKNALLLLRLEHQLDRKETERETGIADNEEQDEAHLDEAVDFQRLTVESREYRYEQIEKETSAVAHVLQQVASKPCQGRRRWRQPQRCYQNQLEKATLYRCLMSRSRLPPVSSDHDIGVQINETQHLAMNVVCEAGIYRLHEAGDGTTPLLRQEWFIISADHLHFFRSFSVSPSLSVPVTSVLTVCSVDRVHLLNGNKPTNARHEQGAVSRWYCIEIHLVLEVITMFVETPEERDRLVASLQPLTYDDCDLDVQPSTVKGARTEAVAASPLFSPMNLNSQNQPVCLNQRTYRFVDTTVKGLDDAAILTVVRESLEAGLKVFALGETAARLRINRSTVLTFLDKVERLNGLDLDKAASELSNEDRFALGLNLYHTLFIHAVLIFDHPQSHEQWKLLQTVPCYLVRVNGGLESVRFTLSDIQRVMLRCPVPVTLEASSIKRSLSQNSLMDLAIGGGDAIDGLCRTVLGVAWTPVFPSSSSYSAIKKTPLPIPAVLAIDSADIRTSMVLQINSSPAIAKSTGIMRVYDGGQKLNEQLNATCTSFVSHELRLGEVKRVIYLPRVCEWYRIGHDEDLDAKDDGVSRRMAPLSQRRRSSSGNVSGLAALPKSRGFYCLQRLLGFMEVEQHHRVMHFLLGAGEECRFVFDDFWTRPSRSAAASLLTNAGNAALAVFTSSGGNKTPGTVQTPTASDASRRSDGDWFGAGQQRLSSYF</sequence>
<accession>A0A9W6YMX0</accession>
<dbReference type="EMBL" id="BSXT01018879">
    <property type="protein sequence ID" value="GMG15316.1"/>
    <property type="molecule type" value="Genomic_DNA"/>
</dbReference>
<comment type="caution">
    <text evidence="2">The sequence shown here is derived from an EMBL/GenBank/DDBJ whole genome shotgun (WGS) entry which is preliminary data.</text>
</comment>
<evidence type="ECO:0000256" key="1">
    <source>
        <dbReference type="SAM" id="MobiDB-lite"/>
    </source>
</evidence>
<dbReference type="Proteomes" id="UP001165121">
    <property type="component" value="Unassembled WGS sequence"/>
</dbReference>
<feature type="compositionally biased region" description="Polar residues" evidence="1">
    <location>
        <begin position="972"/>
        <end position="988"/>
    </location>
</feature>
<proteinExistence type="predicted"/>
<evidence type="ECO:0000313" key="2">
    <source>
        <dbReference type="EMBL" id="GMG15316.1"/>
    </source>
</evidence>
<name>A0A9W6YMX0_9STRA</name>
<organism evidence="2 3">
    <name type="scientific">Phytophthora fragariaefolia</name>
    <dbReference type="NCBI Taxonomy" id="1490495"/>
    <lineage>
        <taxon>Eukaryota</taxon>
        <taxon>Sar</taxon>
        <taxon>Stramenopiles</taxon>
        <taxon>Oomycota</taxon>
        <taxon>Peronosporomycetes</taxon>
        <taxon>Peronosporales</taxon>
        <taxon>Peronosporaceae</taxon>
        <taxon>Phytophthora</taxon>
    </lineage>
</organism>
<reference evidence="2" key="1">
    <citation type="submission" date="2023-04" db="EMBL/GenBank/DDBJ databases">
        <title>Phytophthora fragariaefolia NBRC 109709.</title>
        <authorList>
            <person name="Ichikawa N."/>
            <person name="Sato H."/>
            <person name="Tonouchi N."/>
        </authorList>
    </citation>
    <scope>NUCLEOTIDE SEQUENCE</scope>
    <source>
        <strain evidence="2">NBRC 109709</strain>
    </source>
</reference>
<protein>
    <submittedName>
        <fullName evidence="2">Unnamed protein product</fullName>
    </submittedName>
</protein>
<dbReference type="OrthoDB" id="418495at2759"/>
<dbReference type="PANTHER" id="PTHR46361">
    <property type="entry name" value="ELECTRON CARRIER/ PROTEIN DISULFIDE OXIDOREDUCTASE"/>
    <property type="match status" value="1"/>
</dbReference>
<dbReference type="AlphaFoldDB" id="A0A9W6YMX0"/>